<dbReference type="EMBL" id="CAJFCJ010000007">
    <property type="protein sequence ID" value="CAD5117347.1"/>
    <property type="molecule type" value="Genomic_DNA"/>
</dbReference>
<dbReference type="InterPro" id="IPR036748">
    <property type="entry name" value="MTH938-like_sf"/>
</dbReference>
<organism evidence="6 7">
    <name type="scientific">Dimorphilus gyrociliatus</name>
    <dbReference type="NCBI Taxonomy" id="2664684"/>
    <lineage>
        <taxon>Eukaryota</taxon>
        <taxon>Metazoa</taxon>
        <taxon>Spiralia</taxon>
        <taxon>Lophotrochozoa</taxon>
        <taxon>Annelida</taxon>
        <taxon>Polychaeta</taxon>
        <taxon>Polychaeta incertae sedis</taxon>
        <taxon>Dinophilidae</taxon>
        <taxon>Dimorphilus</taxon>
    </lineage>
</organism>
<dbReference type="GO" id="GO:0005743">
    <property type="term" value="C:mitochondrial inner membrane"/>
    <property type="evidence" value="ECO:0007669"/>
    <property type="project" value="TreeGrafter"/>
</dbReference>
<evidence type="ECO:0000256" key="4">
    <source>
        <dbReference type="ARBA" id="ARBA00049984"/>
    </source>
</evidence>
<dbReference type="Gene3D" id="3.40.1230.10">
    <property type="entry name" value="MTH938-like"/>
    <property type="match status" value="1"/>
</dbReference>
<keyword evidence="3" id="KW-0496">Mitochondrion</keyword>
<dbReference type="PANTHER" id="PTHR21192">
    <property type="entry name" value="NUCLEAR PROTEIN E3-3"/>
    <property type="match status" value="1"/>
</dbReference>
<evidence type="ECO:0000256" key="3">
    <source>
        <dbReference type="ARBA" id="ARBA00023128"/>
    </source>
</evidence>
<evidence type="ECO:0000256" key="1">
    <source>
        <dbReference type="ARBA" id="ARBA00004173"/>
    </source>
</evidence>
<keyword evidence="7" id="KW-1185">Reference proteome</keyword>
<evidence type="ECO:0000256" key="2">
    <source>
        <dbReference type="ARBA" id="ARBA00021776"/>
    </source>
</evidence>
<gene>
    <name evidence="6" type="ORF">DGYR_LOCUS5882</name>
</gene>
<dbReference type="CDD" id="cd05125">
    <property type="entry name" value="Mth938_2P1-like"/>
    <property type="match status" value="1"/>
</dbReference>
<dbReference type="InterPro" id="IPR034095">
    <property type="entry name" value="NDUF3"/>
</dbReference>
<evidence type="ECO:0000256" key="5">
    <source>
        <dbReference type="SAM" id="MobiDB-lite"/>
    </source>
</evidence>
<dbReference type="Proteomes" id="UP000549394">
    <property type="component" value="Unassembled WGS sequence"/>
</dbReference>
<evidence type="ECO:0000313" key="6">
    <source>
        <dbReference type="EMBL" id="CAD5117347.1"/>
    </source>
</evidence>
<evidence type="ECO:0000313" key="7">
    <source>
        <dbReference type="Proteomes" id="UP000549394"/>
    </source>
</evidence>
<sequence length="259" mass="29493">MLRRLTSTNLRSISLIQKTFKRHYDKGDYDATVDILNENQEGMFVDTFNENGIKLSNGIRILGPCILFPKSFLAWNISGIEDVTEESLSLFTTLEPKLDILVLGVGESENLSKLKMNALTFLRKHKVNLELLPTEQALATFNFLNSERRLVAGAFIPPTYTETLLTGTDEDVNRLLANVGEDVFTMPKMQTTVDKKEIEEIRKLFSESRKQIVNQKDSELPEEGSLAYGVKDFDEIFEEKTKENNEEKKQDSDSNKKNS</sequence>
<dbReference type="InterPro" id="IPR007523">
    <property type="entry name" value="NDUFAF3/AAMDC"/>
</dbReference>
<dbReference type="GO" id="GO:0032981">
    <property type="term" value="P:mitochondrial respiratory chain complex I assembly"/>
    <property type="evidence" value="ECO:0007669"/>
    <property type="project" value="InterPro"/>
</dbReference>
<dbReference type="OrthoDB" id="20681at2759"/>
<dbReference type="Pfam" id="PF04430">
    <property type="entry name" value="DUF498"/>
    <property type="match status" value="1"/>
</dbReference>
<proteinExistence type="inferred from homology"/>
<dbReference type="PANTHER" id="PTHR21192:SF2">
    <property type="entry name" value="NADH DEHYDROGENASE [UBIQUINONE] 1 ALPHA SUBCOMPLEX ASSEMBLY FACTOR 3"/>
    <property type="match status" value="1"/>
</dbReference>
<comment type="caution">
    <text evidence="6">The sequence shown here is derived from an EMBL/GenBank/DDBJ whole genome shotgun (WGS) entry which is preliminary data.</text>
</comment>
<feature type="region of interest" description="Disordered" evidence="5">
    <location>
        <begin position="238"/>
        <end position="259"/>
    </location>
</feature>
<comment type="subcellular location">
    <subcellularLocation>
        <location evidence="1">Mitochondrion</location>
    </subcellularLocation>
</comment>
<protein>
    <recommendedName>
        <fullName evidence="2">NADH dehydrogenase [ubiquinone] 1 alpha subcomplex assembly factor 3</fullName>
    </recommendedName>
</protein>
<dbReference type="AlphaFoldDB" id="A0A7I8VRX3"/>
<comment type="similarity">
    <text evidence="4">Belongs to the NDUFAF3 family.</text>
</comment>
<accession>A0A7I8VRX3</accession>
<reference evidence="6 7" key="1">
    <citation type="submission" date="2020-08" db="EMBL/GenBank/DDBJ databases">
        <authorList>
            <person name="Hejnol A."/>
        </authorList>
    </citation>
    <scope>NUCLEOTIDE SEQUENCE [LARGE SCALE GENOMIC DNA]</scope>
</reference>
<dbReference type="SUPFAM" id="SSF64076">
    <property type="entry name" value="MTH938-like"/>
    <property type="match status" value="1"/>
</dbReference>
<name>A0A7I8VRX3_9ANNE</name>